<reference evidence="1" key="1">
    <citation type="submission" date="2022-10" db="EMBL/GenBank/DDBJ databases">
        <authorList>
            <person name="Chen Y."/>
            <person name="Dougan E. K."/>
            <person name="Chan C."/>
            <person name="Rhodes N."/>
            <person name="Thang M."/>
        </authorList>
    </citation>
    <scope>NUCLEOTIDE SEQUENCE</scope>
</reference>
<evidence type="ECO:0000313" key="1">
    <source>
        <dbReference type="EMBL" id="CAI4009402.1"/>
    </source>
</evidence>
<dbReference type="AlphaFoldDB" id="A0A9P1GG60"/>
<reference evidence="2 3" key="2">
    <citation type="submission" date="2024-05" db="EMBL/GenBank/DDBJ databases">
        <authorList>
            <person name="Chen Y."/>
            <person name="Shah S."/>
            <person name="Dougan E. K."/>
            <person name="Thang M."/>
            <person name="Chan C."/>
        </authorList>
    </citation>
    <scope>NUCLEOTIDE SEQUENCE [LARGE SCALE GENOMIC DNA]</scope>
</reference>
<keyword evidence="3" id="KW-1185">Reference proteome</keyword>
<dbReference type="EMBL" id="CAMXCT010004516">
    <property type="protein sequence ID" value="CAI4009402.1"/>
    <property type="molecule type" value="Genomic_DNA"/>
</dbReference>
<feature type="non-terminal residue" evidence="1">
    <location>
        <position position="1"/>
    </location>
</feature>
<accession>A0A9P1GG60</accession>
<dbReference type="EMBL" id="CAMXCT030004516">
    <property type="protein sequence ID" value="CAL4796714.1"/>
    <property type="molecule type" value="Genomic_DNA"/>
</dbReference>
<protein>
    <submittedName>
        <fullName evidence="1">Uncharacterized protein</fullName>
    </submittedName>
</protein>
<gene>
    <name evidence="1" type="ORF">C1SCF055_LOCUS34766</name>
</gene>
<evidence type="ECO:0000313" key="3">
    <source>
        <dbReference type="Proteomes" id="UP001152797"/>
    </source>
</evidence>
<proteinExistence type="predicted"/>
<evidence type="ECO:0000313" key="2">
    <source>
        <dbReference type="EMBL" id="CAL4796714.1"/>
    </source>
</evidence>
<comment type="caution">
    <text evidence="1">The sequence shown here is derived from an EMBL/GenBank/DDBJ whole genome shotgun (WGS) entry which is preliminary data.</text>
</comment>
<organism evidence="1">
    <name type="scientific">Cladocopium goreaui</name>
    <dbReference type="NCBI Taxonomy" id="2562237"/>
    <lineage>
        <taxon>Eukaryota</taxon>
        <taxon>Sar</taxon>
        <taxon>Alveolata</taxon>
        <taxon>Dinophyceae</taxon>
        <taxon>Suessiales</taxon>
        <taxon>Symbiodiniaceae</taxon>
        <taxon>Cladocopium</taxon>
    </lineage>
</organism>
<name>A0A9P1GG60_9DINO</name>
<sequence>PNLLPHSDDMPVPAMLMRDQRIALISEHHNAVADDEINHDMCGAAAMMFLAHVVHGALLPDAVAELMTIHVNMRAAFVADLYTKLEVCDASETLEAASFDWDKVGRLVQWQIDAWNVDPLAWQTATGSPDEKYAAVWKQIEHSERLDAVDSWLFSCLPFALKRQTKSVDALPYVTCIAGLEPVAISSFG</sequence>
<dbReference type="EMBL" id="CAMXCT020004516">
    <property type="protein sequence ID" value="CAL1162777.1"/>
    <property type="molecule type" value="Genomic_DNA"/>
</dbReference>
<dbReference type="Proteomes" id="UP001152797">
    <property type="component" value="Unassembled WGS sequence"/>
</dbReference>